<keyword evidence="2" id="KW-0812">Transmembrane</keyword>
<accession>A0A5C8PIZ6</accession>
<comment type="similarity">
    <text evidence="1">Belongs to the short-chain dehydrogenases/reductases (SDR) family.</text>
</comment>
<dbReference type="Gene3D" id="3.40.50.720">
    <property type="entry name" value="NAD(P)-binding Rossmann-like Domain"/>
    <property type="match status" value="1"/>
</dbReference>
<dbReference type="InterPro" id="IPR036291">
    <property type="entry name" value="NAD(P)-bd_dom_sf"/>
</dbReference>
<dbReference type="PANTHER" id="PTHR42879:SF2">
    <property type="entry name" value="3-OXOACYL-[ACYL-CARRIER-PROTEIN] REDUCTASE FABG"/>
    <property type="match status" value="1"/>
</dbReference>
<keyword evidence="2" id="KW-1133">Transmembrane helix</keyword>
<evidence type="ECO:0000313" key="4">
    <source>
        <dbReference type="Proteomes" id="UP000321638"/>
    </source>
</evidence>
<evidence type="ECO:0000256" key="1">
    <source>
        <dbReference type="ARBA" id="ARBA00006484"/>
    </source>
</evidence>
<reference evidence="3 4" key="1">
    <citation type="submission" date="2019-06" db="EMBL/GenBank/DDBJ databases">
        <title>New taxonomy in bacterial strain CC-CFT640, isolated from vineyard.</title>
        <authorList>
            <person name="Lin S.-Y."/>
            <person name="Tsai C.-F."/>
            <person name="Young C.-C."/>
        </authorList>
    </citation>
    <scope>NUCLEOTIDE SEQUENCE [LARGE SCALE GENOMIC DNA]</scope>
    <source>
        <strain evidence="3 4">CC-CFT640</strain>
    </source>
</reference>
<dbReference type="FunFam" id="3.40.50.720:FF:000084">
    <property type="entry name" value="Short-chain dehydrogenase reductase"/>
    <property type="match status" value="1"/>
</dbReference>
<proteinExistence type="inferred from homology"/>
<dbReference type="PRINTS" id="PR00080">
    <property type="entry name" value="SDRFAMILY"/>
</dbReference>
<dbReference type="InterPro" id="IPR002347">
    <property type="entry name" value="SDR_fam"/>
</dbReference>
<dbReference type="InterPro" id="IPR050259">
    <property type="entry name" value="SDR"/>
</dbReference>
<sequence length="262" mass="27441">MAGRLEGKVAVVTGAAPRGEGVGNGMATAILFAREGAKVVLVNRSAERAEKLARQIRDEGGEAAVFAGDVARPEVAEAMAAFAVDTYGRLDVLHNNVGIGAVGTPETVTLEDWHKVLEANLTTTMLCTRYCLPRMKAGGGGSIIMVSSIAGVLGLMGSAGTVAYATAKAGLHGFTLSVAADHATQNIRANCIIVGSVYTPMVAHMGEEARERRKNMVPMKTEGTAWDVAHGAVYLASDESRWVTGILLPIDGGLVALRQWPR</sequence>
<dbReference type="Proteomes" id="UP000321638">
    <property type="component" value="Unassembled WGS sequence"/>
</dbReference>
<dbReference type="Pfam" id="PF13561">
    <property type="entry name" value="adh_short_C2"/>
    <property type="match status" value="1"/>
</dbReference>
<dbReference type="EMBL" id="VDUZ01000026">
    <property type="protein sequence ID" value="TXL73333.1"/>
    <property type="molecule type" value="Genomic_DNA"/>
</dbReference>
<dbReference type="OrthoDB" id="9797020at2"/>
<dbReference type="AlphaFoldDB" id="A0A5C8PIZ6"/>
<dbReference type="RefSeq" id="WP_147849103.1">
    <property type="nucleotide sequence ID" value="NZ_VDUZ01000026.1"/>
</dbReference>
<evidence type="ECO:0000256" key="2">
    <source>
        <dbReference type="SAM" id="Phobius"/>
    </source>
</evidence>
<gene>
    <name evidence="3" type="ORF">FHP25_21875</name>
</gene>
<dbReference type="PANTHER" id="PTHR42879">
    <property type="entry name" value="3-OXOACYL-(ACYL-CARRIER-PROTEIN) REDUCTASE"/>
    <property type="match status" value="1"/>
</dbReference>
<protein>
    <submittedName>
        <fullName evidence="3">SDR family oxidoreductase</fullName>
    </submittedName>
</protein>
<keyword evidence="4" id="KW-1185">Reference proteome</keyword>
<organism evidence="3 4">
    <name type="scientific">Vineibacter terrae</name>
    <dbReference type="NCBI Taxonomy" id="2586908"/>
    <lineage>
        <taxon>Bacteria</taxon>
        <taxon>Pseudomonadati</taxon>
        <taxon>Pseudomonadota</taxon>
        <taxon>Alphaproteobacteria</taxon>
        <taxon>Hyphomicrobiales</taxon>
        <taxon>Vineibacter</taxon>
    </lineage>
</organism>
<evidence type="ECO:0000313" key="3">
    <source>
        <dbReference type="EMBL" id="TXL73333.1"/>
    </source>
</evidence>
<name>A0A5C8PIZ6_9HYPH</name>
<dbReference type="SUPFAM" id="SSF51735">
    <property type="entry name" value="NAD(P)-binding Rossmann-fold domains"/>
    <property type="match status" value="1"/>
</dbReference>
<dbReference type="PRINTS" id="PR00081">
    <property type="entry name" value="GDHRDH"/>
</dbReference>
<comment type="caution">
    <text evidence="3">The sequence shown here is derived from an EMBL/GenBank/DDBJ whole genome shotgun (WGS) entry which is preliminary data.</text>
</comment>
<dbReference type="CDD" id="cd05233">
    <property type="entry name" value="SDR_c"/>
    <property type="match status" value="1"/>
</dbReference>
<keyword evidence="2" id="KW-0472">Membrane</keyword>
<feature type="transmembrane region" description="Helical" evidence="2">
    <location>
        <begin position="143"/>
        <end position="167"/>
    </location>
</feature>